<accession>H1PYJ0</accession>
<protein>
    <submittedName>
        <fullName evidence="1">Uncharacterized protein</fullName>
    </submittedName>
</protein>
<proteinExistence type="predicted"/>
<organism evidence="1 2">
    <name type="scientific">Fusobacterium ulcerans 12-1B</name>
    <dbReference type="NCBI Taxonomy" id="457404"/>
    <lineage>
        <taxon>Bacteria</taxon>
        <taxon>Fusobacteriati</taxon>
        <taxon>Fusobacteriota</taxon>
        <taxon>Fusobacteriia</taxon>
        <taxon>Fusobacteriales</taxon>
        <taxon>Fusobacteriaceae</taxon>
        <taxon>Fusobacterium</taxon>
    </lineage>
</organism>
<dbReference type="PATRIC" id="fig|457404.5.peg.3541"/>
<dbReference type="AlphaFoldDB" id="H1PYJ0"/>
<evidence type="ECO:0000313" key="2">
    <source>
        <dbReference type="Proteomes" id="UP000003233"/>
    </source>
</evidence>
<dbReference type="Proteomes" id="UP000003233">
    <property type="component" value="Unassembled WGS sequence"/>
</dbReference>
<sequence>MKINRNKKVLFKKKNILKFFPYIEKSLGHIEGSFTQGEKFNINKMKFKLKYNKKRLSVVAVKIKYKKIIVEMKLSKGNRK</sequence>
<evidence type="ECO:0000313" key="1">
    <source>
        <dbReference type="EMBL" id="EHO77179.1"/>
    </source>
</evidence>
<dbReference type="EMBL" id="AGWJ02000035">
    <property type="protein sequence ID" value="EHO77179.1"/>
    <property type="molecule type" value="Genomic_DNA"/>
</dbReference>
<dbReference type="HOGENOM" id="CLU_2584696_0_0_0"/>
<gene>
    <name evidence="1" type="ORF">HMPREF0402_03483</name>
</gene>
<reference evidence="1 2" key="1">
    <citation type="submission" date="2012-07" db="EMBL/GenBank/DDBJ databases">
        <title>The Genome Sequence of Fusobacterium ulcerans 12_1B.</title>
        <authorList>
            <consortium name="The Broad Institute Genome Sequencing Platform"/>
            <person name="Earl A."/>
            <person name="Ward D."/>
            <person name="Feldgarden M."/>
            <person name="Gevers D."/>
            <person name="Strauss J."/>
            <person name="Ambrose C.E."/>
            <person name="Allen-Vercoe E."/>
            <person name="Walker B."/>
            <person name="Young S.K."/>
            <person name="Zeng Q."/>
            <person name="Gargeya S."/>
            <person name="Fitzgerald M."/>
            <person name="Haas B."/>
            <person name="Abouelleil A."/>
            <person name="Alvarado L."/>
            <person name="Arachchi H.M."/>
            <person name="Berlin A.M."/>
            <person name="Chapman S.B."/>
            <person name="Goldberg J."/>
            <person name="Griggs A."/>
            <person name="Gujja S."/>
            <person name="Hansen M."/>
            <person name="Howarth C."/>
            <person name="Imamovic A."/>
            <person name="Larimer J."/>
            <person name="McCowen C."/>
            <person name="Montmayeur A."/>
            <person name="Murphy C."/>
            <person name="Neiman D."/>
            <person name="Pearson M."/>
            <person name="Priest M."/>
            <person name="Roberts A."/>
            <person name="Saif S."/>
            <person name="Shea T."/>
            <person name="Sisk P."/>
            <person name="Sykes S."/>
            <person name="Wortman J."/>
            <person name="Nusbaum C."/>
            <person name="Birren B."/>
        </authorList>
    </citation>
    <scope>NUCLEOTIDE SEQUENCE [LARGE SCALE GENOMIC DNA]</scope>
    <source>
        <strain evidence="1 2">12_1B</strain>
    </source>
</reference>
<dbReference type="BioCyc" id="FSP457404-HMP:GTSQ-3538-MONOMER"/>
<comment type="caution">
    <text evidence="1">The sequence shown here is derived from an EMBL/GenBank/DDBJ whole genome shotgun (WGS) entry which is preliminary data.</text>
</comment>
<dbReference type="RefSeq" id="WP_008699423.1">
    <property type="nucleotide sequence ID" value="NZ_KE161012.1"/>
</dbReference>
<name>H1PYJ0_9FUSO</name>
<keyword evidence="2" id="KW-1185">Reference proteome</keyword>